<organism evidence="2">
    <name type="scientific">Cladocopium goreaui</name>
    <dbReference type="NCBI Taxonomy" id="2562237"/>
    <lineage>
        <taxon>Eukaryota</taxon>
        <taxon>Sar</taxon>
        <taxon>Alveolata</taxon>
        <taxon>Dinophyceae</taxon>
        <taxon>Suessiales</taxon>
        <taxon>Symbiodiniaceae</taxon>
        <taxon>Cladocopium</taxon>
    </lineage>
</organism>
<dbReference type="EMBL" id="CAMXCT020002350">
    <property type="protein sequence ID" value="CAL1150936.1"/>
    <property type="molecule type" value="Genomic_DNA"/>
</dbReference>
<feature type="chain" id="PRO_5043270850" evidence="1">
    <location>
        <begin position="25"/>
        <end position="748"/>
    </location>
</feature>
<evidence type="ECO:0000313" key="4">
    <source>
        <dbReference type="Proteomes" id="UP001152797"/>
    </source>
</evidence>
<sequence length="748" mass="84494">MQSAASKPEGCLLAGLTLASLASCLTMRMSPEHAAAFADEELEAFKELCVFWQDIFSDSAEISAILAKAVCALSVLRVHLRDKVELMDIEYNPLSRYIPGQPVKTVYDKLLPRGPQILERKRDETLFHGSFIESHREDLWSHEAFVDVLLPAHTVIKDGLPHILFVLQCYETVVVDGLAGAKIRFSCAVLGRMLEYLTSGCAWYRQRLQAISNNRVGLLLFGDESTGGNVLATSSSKKMWLFHVAFPQLGELHRPDSWLPLAAIPHRDVAQVQGGLSKCFSSILASLQRQMEGATRLHGSELRFYLHGFLGDYDGIIKCFCAKGASATKPCLLCQNCLSKEHLAAGSDDYFQTISSAEVEKFQLTRSDELWSLYDALLLELPTMTKTRRKEAEKLLGFALDPHSLLASRDVRDLMPLSLCMLDSCHCYYANGLVASELVLALQSLSKKIGLDLAHLKQAMLDVPWECRDRRLSSKSAKKFLFHESLWPGIYKGSASDVFSLLPWMWFHFKSLAGDRDLPELLSFEALMEVHMELRAWRSGTGSCEKLDKCQRQHQRLFCSCYPGDERPKCHLRLHLPEIYSRLGYADCFPGEAKHRLYKSYLADSHVGLWQEGTGKLSAHLCGRLLLKTCQQLQEAPWTHRMKEPIHDAQQTGLVNCLVSREYHFGSMLLGADMPLVWQTGAGVAQFFVEYNLQHYMIFEKLQEVDAPARFSRKFVRTGMKEAARLQQVNLELPTWWLFEGSTVLMLL</sequence>
<reference evidence="2" key="1">
    <citation type="submission" date="2022-10" db="EMBL/GenBank/DDBJ databases">
        <authorList>
            <person name="Chen Y."/>
            <person name="Dougan E. K."/>
            <person name="Chan C."/>
            <person name="Rhodes N."/>
            <person name="Thang M."/>
        </authorList>
    </citation>
    <scope>NUCLEOTIDE SEQUENCE</scope>
</reference>
<dbReference type="PROSITE" id="PS51257">
    <property type="entry name" value="PROKAR_LIPOPROTEIN"/>
    <property type="match status" value="1"/>
</dbReference>
<evidence type="ECO:0000313" key="3">
    <source>
        <dbReference type="EMBL" id="CAL4784873.1"/>
    </source>
</evidence>
<keyword evidence="1" id="KW-0732">Signal</keyword>
<dbReference type="Proteomes" id="UP001152797">
    <property type="component" value="Unassembled WGS sequence"/>
</dbReference>
<dbReference type="EMBL" id="CAMXCT010002350">
    <property type="protein sequence ID" value="CAI3997561.1"/>
    <property type="molecule type" value="Genomic_DNA"/>
</dbReference>
<keyword evidence="4" id="KW-1185">Reference proteome</keyword>
<comment type="caution">
    <text evidence="2">The sequence shown here is derived from an EMBL/GenBank/DDBJ whole genome shotgun (WGS) entry which is preliminary data.</text>
</comment>
<evidence type="ECO:0000256" key="1">
    <source>
        <dbReference type="SAM" id="SignalP"/>
    </source>
</evidence>
<name>A0A9P1CUB6_9DINO</name>
<gene>
    <name evidence="2" type="ORF">C1SCF055_LOCUS23932</name>
</gene>
<feature type="signal peptide" evidence="1">
    <location>
        <begin position="1"/>
        <end position="24"/>
    </location>
</feature>
<dbReference type="EMBL" id="CAMXCT030002350">
    <property type="protein sequence ID" value="CAL4784873.1"/>
    <property type="molecule type" value="Genomic_DNA"/>
</dbReference>
<dbReference type="OrthoDB" id="441127at2759"/>
<evidence type="ECO:0000313" key="2">
    <source>
        <dbReference type="EMBL" id="CAI3997561.1"/>
    </source>
</evidence>
<reference evidence="3 4" key="2">
    <citation type="submission" date="2024-05" db="EMBL/GenBank/DDBJ databases">
        <authorList>
            <person name="Chen Y."/>
            <person name="Shah S."/>
            <person name="Dougan E. K."/>
            <person name="Thang M."/>
            <person name="Chan C."/>
        </authorList>
    </citation>
    <scope>NUCLEOTIDE SEQUENCE [LARGE SCALE GENOMIC DNA]</scope>
</reference>
<dbReference type="AlphaFoldDB" id="A0A9P1CUB6"/>
<protein>
    <submittedName>
        <fullName evidence="3">Reticulocyte-binding protein 2-like a</fullName>
    </submittedName>
</protein>
<accession>A0A9P1CUB6</accession>
<proteinExistence type="predicted"/>